<sequence length="290" mass="32538">MGSLENFLTYLTVEKGLSVNTIGAYQTDLKKYDLFLKRRETGVGSVVPGDIIDFVEVLRNEGYSSSSICRYISSIKALYKYLLIENQITSDPSQNIQTPRKWERVPKALGVGDVRAVLDAGAAGKTALRDSAMIELLYSSGLRVSELISIKLGDIHFDAGFIRVFGKGSKERVVPVNSRALNKIKRYVSEERPGILKKRQSAYLFVTRMGGQMTRQRFWQTLKTAGRRAGVVLSPHTMRHCFATHLLEGGADLRSVQKMLGHSDISTTQVYTKVTTDRIKKVFKKYHPRA</sequence>
<dbReference type="InterPro" id="IPR011932">
    <property type="entry name" value="Recomb_XerD"/>
</dbReference>
<keyword evidence="3 10" id="KW-0963">Cytoplasm</keyword>
<dbReference type="Pfam" id="PF02899">
    <property type="entry name" value="Phage_int_SAM_1"/>
    <property type="match status" value="1"/>
</dbReference>
<dbReference type="CDD" id="cd00798">
    <property type="entry name" value="INT_XerDC_C"/>
    <property type="match status" value="1"/>
</dbReference>
<comment type="subunit">
    <text evidence="10">Forms a cyclic heterotetrameric complex composed of two molecules of XerC and two molecules of XerD.</text>
</comment>
<comment type="similarity">
    <text evidence="10">Belongs to the 'phage' integrase family. XerC subfamily.</text>
</comment>
<evidence type="ECO:0000256" key="4">
    <source>
        <dbReference type="ARBA" id="ARBA00022618"/>
    </source>
</evidence>
<dbReference type="InterPro" id="IPR013762">
    <property type="entry name" value="Integrase-like_cat_sf"/>
</dbReference>
<dbReference type="SUPFAM" id="SSF47823">
    <property type="entry name" value="lambda integrase-like, N-terminal domain"/>
    <property type="match status" value="1"/>
</dbReference>
<evidence type="ECO:0000256" key="7">
    <source>
        <dbReference type="ARBA" id="ARBA00023125"/>
    </source>
</evidence>
<dbReference type="PROSITE" id="PS51900">
    <property type="entry name" value="CB"/>
    <property type="match status" value="1"/>
</dbReference>
<dbReference type="InterPro" id="IPR004107">
    <property type="entry name" value="Integrase_SAM-like_N"/>
</dbReference>
<evidence type="ECO:0000313" key="13">
    <source>
        <dbReference type="EMBL" id="SPQ00236.1"/>
    </source>
</evidence>
<dbReference type="PANTHER" id="PTHR30349:SF81">
    <property type="entry name" value="TYROSINE RECOMBINASE XERC"/>
    <property type="match status" value="1"/>
</dbReference>
<dbReference type="PANTHER" id="PTHR30349">
    <property type="entry name" value="PHAGE INTEGRASE-RELATED"/>
    <property type="match status" value="1"/>
</dbReference>
<dbReference type="InterPro" id="IPR011010">
    <property type="entry name" value="DNA_brk_join_enz"/>
</dbReference>
<feature type="active site" evidence="10">
    <location>
        <position position="167"/>
    </location>
</feature>
<feature type="domain" description="Core-binding (CB)" evidence="12">
    <location>
        <begin position="1"/>
        <end position="83"/>
    </location>
</feature>
<dbReference type="Pfam" id="PF00589">
    <property type="entry name" value="Phage_integrase"/>
    <property type="match status" value="1"/>
</dbReference>
<dbReference type="GO" id="GO:0009037">
    <property type="term" value="F:tyrosine-based site-specific recombinase activity"/>
    <property type="evidence" value="ECO:0007669"/>
    <property type="project" value="UniProtKB-UniRule"/>
</dbReference>
<dbReference type="Gene3D" id="1.10.150.130">
    <property type="match status" value="1"/>
</dbReference>
<keyword evidence="4 10" id="KW-0132">Cell division</keyword>
<feature type="active site" description="O-(3'-phospho-DNA)-tyrosine intermediate" evidence="10">
    <location>
        <position position="271"/>
    </location>
</feature>
<evidence type="ECO:0000259" key="12">
    <source>
        <dbReference type="PROSITE" id="PS51900"/>
    </source>
</evidence>
<evidence type="ECO:0000256" key="10">
    <source>
        <dbReference type="HAMAP-Rule" id="MF_01808"/>
    </source>
</evidence>
<dbReference type="SUPFAM" id="SSF56349">
    <property type="entry name" value="DNA breaking-rejoining enzymes"/>
    <property type="match status" value="1"/>
</dbReference>
<dbReference type="HAMAP" id="MF_01808">
    <property type="entry name" value="Recomb_XerC_XerD"/>
    <property type="match status" value="1"/>
</dbReference>
<dbReference type="InterPro" id="IPR044068">
    <property type="entry name" value="CB"/>
</dbReference>
<keyword evidence="9 10" id="KW-0131">Cell cycle</keyword>
<keyword evidence="6 10" id="KW-0229">DNA integration</keyword>
<keyword evidence="14" id="KW-1185">Reference proteome</keyword>
<dbReference type="NCBIfam" id="NF001399">
    <property type="entry name" value="PRK00283.1"/>
    <property type="match status" value="1"/>
</dbReference>
<evidence type="ECO:0000256" key="8">
    <source>
        <dbReference type="ARBA" id="ARBA00023172"/>
    </source>
</evidence>
<keyword evidence="5 10" id="KW-0159">Chromosome partition</keyword>
<accession>A0A2U3QFN5</accession>
<feature type="active site" evidence="10">
    <location>
        <position position="143"/>
    </location>
</feature>
<dbReference type="GO" id="GO:0006313">
    <property type="term" value="P:DNA transposition"/>
    <property type="evidence" value="ECO:0007669"/>
    <property type="project" value="UniProtKB-UniRule"/>
</dbReference>
<feature type="active site" evidence="10">
    <location>
        <position position="236"/>
    </location>
</feature>
<dbReference type="NCBIfam" id="NF040815">
    <property type="entry name" value="recomb_XerA_Arch"/>
    <property type="match status" value="1"/>
</dbReference>
<protein>
    <recommendedName>
        <fullName evidence="10">Tyrosine recombinase XerC</fullName>
    </recommendedName>
</protein>
<feature type="active site" evidence="10">
    <location>
        <position position="262"/>
    </location>
</feature>
<dbReference type="InterPro" id="IPR002104">
    <property type="entry name" value="Integrase_catalytic"/>
</dbReference>
<dbReference type="GO" id="GO:0007059">
    <property type="term" value="P:chromosome segregation"/>
    <property type="evidence" value="ECO:0007669"/>
    <property type="project" value="UniProtKB-UniRule"/>
</dbReference>
<proteinExistence type="inferred from homology"/>
<organism evidence="13 14">
    <name type="scientific">Candidatus Sulfobium mesophilum</name>
    <dbReference type="NCBI Taxonomy" id="2016548"/>
    <lineage>
        <taxon>Bacteria</taxon>
        <taxon>Pseudomonadati</taxon>
        <taxon>Nitrospirota</taxon>
        <taxon>Nitrospiria</taxon>
        <taxon>Nitrospirales</taxon>
        <taxon>Nitrospiraceae</taxon>
        <taxon>Candidatus Sulfobium</taxon>
    </lineage>
</organism>
<evidence type="ECO:0000256" key="2">
    <source>
        <dbReference type="ARBA" id="ARBA00010450"/>
    </source>
</evidence>
<dbReference type="AlphaFoldDB" id="A0A2U3QFN5"/>
<keyword evidence="8 10" id="KW-0233">DNA recombination</keyword>
<dbReference type="NCBIfam" id="TIGR02225">
    <property type="entry name" value="recomb_XerD"/>
    <property type="match status" value="1"/>
</dbReference>
<dbReference type="GO" id="GO:0003677">
    <property type="term" value="F:DNA binding"/>
    <property type="evidence" value="ECO:0007669"/>
    <property type="project" value="UniProtKB-UniRule"/>
</dbReference>
<comment type="subcellular location">
    <subcellularLocation>
        <location evidence="1 10">Cytoplasm</location>
    </subcellularLocation>
</comment>
<comment type="function">
    <text evidence="10">Site-specific tyrosine recombinase, which acts by catalyzing the cutting and rejoining of the recombining DNA molecules. The XerC-XerD complex is essential to convert dimers of the bacterial chromosome into monomers to permit their segregation at cell division. It also contributes to the segregational stability of plasmids.</text>
</comment>
<reference evidence="14" key="1">
    <citation type="submission" date="2018-03" db="EMBL/GenBank/DDBJ databases">
        <authorList>
            <person name="Zecchin S."/>
        </authorList>
    </citation>
    <scope>NUCLEOTIDE SEQUENCE [LARGE SCALE GENOMIC DNA]</scope>
</reference>
<dbReference type="InterPro" id="IPR023009">
    <property type="entry name" value="Tyrosine_recombinase_XerC/XerD"/>
</dbReference>
<feature type="domain" description="Tyr recombinase" evidence="11">
    <location>
        <begin position="104"/>
        <end position="284"/>
    </location>
</feature>
<evidence type="ECO:0000256" key="9">
    <source>
        <dbReference type="ARBA" id="ARBA00023306"/>
    </source>
</evidence>
<comment type="similarity">
    <text evidence="2">Belongs to the 'phage' integrase family. XerD subfamily.</text>
</comment>
<name>A0A2U3QFN5_9BACT</name>
<dbReference type="InterPro" id="IPR050090">
    <property type="entry name" value="Tyrosine_recombinase_XerCD"/>
</dbReference>
<gene>
    <name evidence="13" type="primary">xerD</name>
    <name evidence="10" type="synonym">xerC</name>
    <name evidence="13" type="ORF">NBG4_20042</name>
</gene>
<evidence type="ECO:0000256" key="6">
    <source>
        <dbReference type="ARBA" id="ARBA00022908"/>
    </source>
</evidence>
<keyword evidence="7 10" id="KW-0238">DNA-binding</keyword>
<dbReference type="GO" id="GO:0051301">
    <property type="term" value="P:cell division"/>
    <property type="evidence" value="ECO:0007669"/>
    <property type="project" value="UniProtKB-KW"/>
</dbReference>
<dbReference type="EMBL" id="OUUY01000064">
    <property type="protein sequence ID" value="SPQ00236.1"/>
    <property type="molecule type" value="Genomic_DNA"/>
</dbReference>
<dbReference type="Gene3D" id="1.10.443.10">
    <property type="entry name" value="Intergrase catalytic core"/>
    <property type="match status" value="1"/>
</dbReference>
<evidence type="ECO:0000256" key="3">
    <source>
        <dbReference type="ARBA" id="ARBA00022490"/>
    </source>
</evidence>
<feature type="active site" evidence="10">
    <location>
        <position position="239"/>
    </location>
</feature>
<evidence type="ECO:0000256" key="5">
    <source>
        <dbReference type="ARBA" id="ARBA00022829"/>
    </source>
</evidence>
<dbReference type="PROSITE" id="PS51898">
    <property type="entry name" value="TYR_RECOMBINASE"/>
    <property type="match status" value="1"/>
</dbReference>
<dbReference type="InterPro" id="IPR010998">
    <property type="entry name" value="Integrase_recombinase_N"/>
</dbReference>
<evidence type="ECO:0000313" key="14">
    <source>
        <dbReference type="Proteomes" id="UP000245125"/>
    </source>
</evidence>
<evidence type="ECO:0000256" key="1">
    <source>
        <dbReference type="ARBA" id="ARBA00004496"/>
    </source>
</evidence>
<dbReference type="GO" id="GO:0005737">
    <property type="term" value="C:cytoplasm"/>
    <property type="evidence" value="ECO:0007669"/>
    <property type="project" value="UniProtKB-SubCell"/>
</dbReference>
<evidence type="ECO:0000259" key="11">
    <source>
        <dbReference type="PROSITE" id="PS51898"/>
    </source>
</evidence>
<dbReference type="Proteomes" id="UP000245125">
    <property type="component" value="Unassembled WGS sequence"/>
</dbReference>